<proteinExistence type="predicted"/>
<accession>A0ABU6DK31</accession>
<feature type="non-terminal residue" evidence="1">
    <location>
        <position position="1"/>
    </location>
</feature>
<dbReference type="Proteomes" id="UP001355653">
    <property type="component" value="Unassembled WGS sequence"/>
</dbReference>
<evidence type="ECO:0000313" key="1">
    <source>
        <dbReference type="EMBL" id="MEB4797881.1"/>
    </source>
</evidence>
<gene>
    <name evidence="1" type="ORF">P5G65_28660</name>
</gene>
<evidence type="ECO:0000313" key="2">
    <source>
        <dbReference type="Proteomes" id="UP001355653"/>
    </source>
</evidence>
<protein>
    <submittedName>
        <fullName evidence="1">Uncharacterized protein</fullName>
    </submittedName>
</protein>
<dbReference type="RefSeq" id="WP_325074620.1">
    <property type="nucleotide sequence ID" value="NZ_JAROBY010000062.1"/>
</dbReference>
<reference evidence="1 2" key="1">
    <citation type="submission" date="2023-03" db="EMBL/GenBank/DDBJ databases">
        <title>Bacillus Genome Sequencing.</title>
        <authorList>
            <person name="Dunlap C."/>
        </authorList>
    </citation>
    <scope>NUCLEOTIDE SEQUENCE [LARGE SCALE GENOMIC DNA]</scope>
    <source>
        <strain evidence="1 2">NRS-1351</strain>
    </source>
</reference>
<name>A0ABU6DK31_9BACL</name>
<sequence>AAVAQLGGSASAEGGALRLRLGQEAFTLQVNAAEATRGSARVKLKEPVLREHGQVTIALEDLSALIELPLVYTPATGTVAARVVPSVKSN</sequence>
<keyword evidence="2" id="KW-1185">Reference proteome</keyword>
<comment type="caution">
    <text evidence="1">The sequence shown here is derived from an EMBL/GenBank/DDBJ whole genome shotgun (WGS) entry which is preliminary data.</text>
</comment>
<dbReference type="EMBL" id="JAROBY010000062">
    <property type="protein sequence ID" value="MEB4797881.1"/>
    <property type="molecule type" value="Genomic_DNA"/>
</dbReference>
<organism evidence="1 2">
    <name type="scientific">Paenibacillus chondroitinus</name>
    <dbReference type="NCBI Taxonomy" id="59842"/>
    <lineage>
        <taxon>Bacteria</taxon>
        <taxon>Bacillati</taxon>
        <taxon>Bacillota</taxon>
        <taxon>Bacilli</taxon>
        <taxon>Bacillales</taxon>
        <taxon>Paenibacillaceae</taxon>
        <taxon>Paenibacillus</taxon>
    </lineage>
</organism>